<sequence length="130" mass="14937">MHQQKVRNFENLKTAEVELKTHEMLLKAWREKNYHLGISSSNAGHFQHTSSNKQKASRPALKSNFPCLQLQYARNLHPFAPPKSSPYFRQSNLYINQPGSISILTRNEGSPSTQSSTERICVEQRPLIPY</sequence>
<dbReference type="Proteomes" id="UP001054837">
    <property type="component" value="Unassembled WGS sequence"/>
</dbReference>
<protein>
    <submittedName>
        <fullName evidence="1">Uncharacterized protein</fullName>
    </submittedName>
</protein>
<comment type="caution">
    <text evidence="1">The sequence shown here is derived from an EMBL/GenBank/DDBJ whole genome shotgun (WGS) entry which is preliminary data.</text>
</comment>
<name>A0AAV4VI86_9ARAC</name>
<dbReference type="EMBL" id="BPLQ01013108">
    <property type="protein sequence ID" value="GIY69818.1"/>
    <property type="molecule type" value="Genomic_DNA"/>
</dbReference>
<evidence type="ECO:0000313" key="1">
    <source>
        <dbReference type="EMBL" id="GIY69818.1"/>
    </source>
</evidence>
<gene>
    <name evidence="1" type="ORF">CDAR_97721</name>
</gene>
<proteinExistence type="predicted"/>
<accession>A0AAV4VI86</accession>
<evidence type="ECO:0000313" key="2">
    <source>
        <dbReference type="Proteomes" id="UP001054837"/>
    </source>
</evidence>
<keyword evidence="2" id="KW-1185">Reference proteome</keyword>
<organism evidence="1 2">
    <name type="scientific">Caerostris darwini</name>
    <dbReference type="NCBI Taxonomy" id="1538125"/>
    <lineage>
        <taxon>Eukaryota</taxon>
        <taxon>Metazoa</taxon>
        <taxon>Ecdysozoa</taxon>
        <taxon>Arthropoda</taxon>
        <taxon>Chelicerata</taxon>
        <taxon>Arachnida</taxon>
        <taxon>Araneae</taxon>
        <taxon>Araneomorphae</taxon>
        <taxon>Entelegynae</taxon>
        <taxon>Araneoidea</taxon>
        <taxon>Araneidae</taxon>
        <taxon>Caerostris</taxon>
    </lineage>
</organism>
<reference evidence="1 2" key="1">
    <citation type="submission" date="2021-06" db="EMBL/GenBank/DDBJ databases">
        <title>Caerostris darwini draft genome.</title>
        <authorList>
            <person name="Kono N."/>
            <person name="Arakawa K."/>
        </authorList>
    </citation>
    <scope>NUCLEOTIDE SEQUENCE [LARGE SCALE GENOMIC DNA]</scope>
</reference>
<dbReference type="AlphaFoldDB" id="A0AAV4VI86"/>